<dbReference type="Pfam" id="PF13520">
    <property type="entry name" value="AA_permease_2"/>
    <property type="match status" value="1"/>
</dbReference>
<feature type="transmembrane region" description="Helical" evidence="6">
    <location>
        <begin position="47"/>
        <end position="66"/>
    </location>
</feature>
<feature type="transmembrane region" description="Helical" evidence="6">
    <location>
        <begin position="288"/>
        <end position="308"/>
    </location>
</feature>
<feature type="transmembrane region" description="Helical" evidence="6">
    <location>
        <begin position="236"/>
        <end position="258"/>
    </location>
</feature>
<feature type="transmembrane region" description="Helical" evidence="6">
    <location>
        <begin position="203"/>
        <end position="224"/>
    </location>
</feature>
<keyword evidence="4 6" id="KW-1133">Transmembrane helix</keyword>
<keyword evidence="5 6" id="KW-0472">Membrane</keyword>
<dbReference type="PANTHER" id="PTHR42770:SF7">
    <property type="entry name" value="MEMBRANE PROTEIN"/>
    <property type="match status" value="1"/>
</dbReference>
<dbReference type="OrthoDB" id="6743928at2"/>
<dbReference type="Gene3D" id="1.20.1740.10">
    <property type="entry name" value="Amino acid/polyamine transporter I"/>
    <property type="match status" value="1"/>
</dbReference>
<evidence type="ECO:0000256" key="6">
    <source>
        <dbReference type="SAM" id="Phobius"/>
    </source>
</evidence>
<dbReference type="KEGG" id="sfj:SAMEA4384070_0635"/>
<feature type="transmembrane region" description="Helical" evidence="6">
    <location>
        <begin position="20"/>
        <end position="41"/>
    </location>
</feature>
<evidence type="ECO:0000256" key="4">
    <source>
        <dbReference type="ARBA" id="ARBA00022989"/>
    </source>
</evidence>
<sequence length="458" mass="48289">MQEPEAEHTFKGNLSVLDVVMITASGVTPASSIFVIAPLAIASAGSGAFLSFLVAALVAAAIALCYAELGAAHPSAGGEYSIIKRLFGTLCGLQTYLFILSASLFVPAVLATGAVPYLNTALGTHFDASTAGMLTVLVGGACAIFNIKANALLTGAFLVVEVAVLALIAWLGFSNPHQSGEILAAPVMLDLQGVLSPVSLPPIVAMVGVALFSYNGYGAAVYMAEDMREQGKPMALAIMLTLFIVVLVELVPFTALLIGSPSLSEMARQADPVGYVVTQLGGATLARVVSGAIYLSVFNAIIAIVAQFSRMMFSSGRDGFWLPAVNRALKIIHPRFGTPWVATLLFGVPSALLAFCSNLGDLTSFTVILLLLVYIIMAIAALISRRRRRFHHPYLMPLWPLPVVIALIACLYVLWTISIASSLKDFIIIAGIVCFGLTLSYMRGRQPAPLAEPTPEGE</sequence>
<dbReference type="GO" id="GO:0022857">
    <property type="term" value="F:transmembrane transporter activity"/>
    <property type="evidence" value="ECO:0007669"/>
    <property type="project" value="InterPro"/>
</dbReference>
<feature type="transmembrane region" description="Helical" evidence="6">
    <location>
        <begin position="336"/>
        <end position="356"/>
    </location>
</feature>
<protein>
    <submittedName>
        <fullName evidence="7">Serine/threonine exchanger SteT</fullName>
    </submittedName>
</protein>
<dbReference type="InterPro" id="IPR002293">
    <property type="entry name" value="AA/rel_permease1"/>
</dbReference>
<keyword evidence="8" id="KW-1185">Reference proteome</keyword>
<dbReference type="AlphaFoldDB" id="A0A240AU45"/>
<proteinExistence type="predicted"/>
<feature type="transmembrane region" description="Helical" evidence="6">
    <location>
        <begin position="395"/>
        <end position="420"/>
    </location>
</feature>
<dbReference type="GeneID" id="75025821"/>
<dbReference type="PIRSF" id="PIRSF006060">
    <property type="entry name" value="AA_transporter"/>
    <property type="match status" value="1"/>
</dbReference>
<keyword evidence="3 6" id="KW-0812">Transmembrane</keyword>
<dbReference type="GO" id="GO:0005886">
    <property type="term" value="C:plasma membrane"/>
    <property type="evidence" value="ECO:0007669"/>
    <property type="project" value="UniProtKB-SubCell"/>
</dbReference>
<evidence type="ECO:0000313" key="7">
    <source>
        <dbReference type="EMBL" id="SNV86900.1"/>
    </source>
</evidence>
<dbReference type="InterPro" id="IPR050367">
    <property type="entry name" value="APC_superfamily"/>
</dbReference>
<evidence type="ECO:0000256" key="5">
    <source>
        <dbReference type="ARBA" id="ARBA00023136"/>
    </source>
</evidence>
<evidence type="ECO:0000313" key="8">
    <source>
        <dbReference type="Proteomes" id="UP000215134"/>
    </source>
</evidence>
<accession>A0A240AU45</accession>
<comment type="subcellular location">
    <subcellularLocation>
        <location evidence="1">Cell membrane</location>
        <topology evidence="1">Multi-pass membrane protein</topology>
    </subcellularLocation>
</comment>
<evidence type="ECO:0000256" key="1">
    <source>
        <dbReference type="ARBA" id="ARBA00004651"/>
    </source>
</evidence>
<dbReference type="Proteomes" id="UP000215134">
    <property type="component" value="Chromosome 1"/>
</dbReference>
<gene>
    <name evidence="7" type="primary">steT_1</name>
    <name evidence="7" type="ORF">SAMEA4384070_00635</name>
</gene>
<reference evidence="7 8" key="1">
    <citation type="submission" date="2017-06" db="EMBL/GenBank/DDBJ databases">
        <authorList>
            <consortium name="Pathogen Informatics"/>
        </authorList>
    </citation>
    <scope>NUCLEOTIDE SEQUENCE [LARGE SCALE GENOMIC DNA]</scope>
    <source>
        <strain evidence="7 8">NCTC12148</strain>
    </source>
</reference>
<dbReference type="RefSeq" id="WP_095095640.1">
    <property type="nucleotide sequence ID" value="NZ_CAMIQD010000003.1"/>
</dbReference>
<organism evidence="7 8">
    <name type="scientific">Serratia ficaria</name>
    <dbReference type="NCBI Taxonomy" id="61651"/>
    <lineage>
        <taxon>Bacteria</taxon>
        <taxon>Pseudomonadati</taxon>
        <taxon>Pseudomonadota</taxon>
        <taxon>Gammaproteobacteria</taxon>
        <taxon>Enterobacterales</taxon>
        <taxon>Yersiniaceae</taxon>
        <taxon>Serratia</taxon>
    </lineage>
</organism>
<evidence type="ECO:0000256" key="3">
    <source>
        <dbReference type="ARBA" id="ARBA00022692"/>
    </source>
</evidence>
<keyword evidence="2" id="KW-1003">Cell membrane</keyword>
<feature type="transmembrane region" description="Helical" evidence="6">
    <location>
        <begin position="426"/>
        <end position="442"/>
    </location>
</feature>
<dbReference type="PANTHER" id="PTHR42770">
    <property type="entry name" value="AMINO ACID TRANSPORTER-RELATED"/>
    <property type="match status" value="1"/>
</dbReference>
<name>A0A240AU45_SERFI</name>
<feature type="transmembrane region" description="Helical" evidence="6">
    <location>
        <begin position="362"/>
        <end position="383"/>
    </location>
</feature>
<evidence type="ECO:0000256" key="2">
    <source>
        <dbReference type="ARBA" id="ARBA00022475"/>
    </source>
</evidence>
<dbReference type="EMBL" id="LT906479">
    <property type="protein sequence ID" value="SNV86900.1"/>
    <property type="molecule type" value="Genomic_DNA"/>
</dbReference>
<feature type="transmembrane region" description="Helical" evidence="6">
    <location>
        <begin position="152"/>
        <end position="173"/>
    </location>
</feature>
<dbReference type="STRING" id="1411141.GCA_001590885_00376"/>